<gene>
    <name evidence="2" type="ORF">THAOC_30807</name>
</gene>
<feature type="region of interest" description="Disordered" evidence="1">
    <location>
        <begin position="648"/>
        <end position="679"/>
    </location>
</feature>
<feature type="compositionally biased region" description="Polar residues" evidence="1">
    <location>
        <begin position="832"/>
        <end position="844"/>
    </location>
</feature>
<dbReference type="AlphaFoldDB" id="K0RAN2"/>
<protein>
    <recommendedName>
        <fullName evidence="4">VWFD domain-containing protein</fullName>
    </recommendedName>
</protein>
<evidence type="ECO:0008006" key="4">
    <source>
        <dbReference type="Google" id="ProtNLM"/>
    </source>
</evidence>
<feature type="compositionally biased region" description="Low complexity" evidence="1">
    <location>
        <begin position="855"/>
        <end position="931"/>
    </location>
</feature>
<sequence>MASESTSPVKDRGHEDATVSPPRPSPPGTTMVRAIDDTDGPPIPMQEWQVADLTKEPEGPPTPDDPDEGSIKSDDPEAGDPEAGDPEAEDSEAGVPFAAGGGPDEDEIPVALPVSDGDGDGLPIVAAKAVEVVPLLRRGWVQALLGFLLLALLAVVAISAANGPTNVVTETRYADGDVTVLQETYYEDGQIVVQGDTEYRDTVVGGVGSLGEELGKEGNDGSDPSESGDSGGGRGGEASDSSGLFNDGDSGGEGGYDGSGLFDSYSLGTGSSHGALPAEDGSDVTAPDEGTGEPLALNEGTGEPPIPDEGTVKPPPGSRSTADSPARASATSTPGRWSWTTGVAVAGIDVAAPTVQVDTPKSFGGDVDPEGMFAFAGCPINMYVDGEPASMGGDLGDSIVVYPSVSRGGADRIVVLHPATNFTVDLDVRTSKGSFGCFLEAHVTIPGDYRAGETLLGLLGTRNGILEDDWVTRDGTLLPIPKDKYDRHGELAYNYCVENWGIRKKRESIFTHWAGESFENTDKIDAEYDGVDLRDAPEELGLLCAGDLACVADGLYGSPDDALLAIEAVSEIETQYLPPADLCFDDETSLTKALEAYVDVESPIAEAERIRLRYRRGWPAEEWCFEEGVEWRPLFERYGLIAGATVEETAPMPAPSESPSRKPLGSPTGSPTGSLSTEPTSSGNLSWFLVGAGPCLDAAGSLYDTIQFLAKSASECEPACSAVVPPSSLAGYHYHELSDLCYCNVAGDYLTDLTKGFGHCVRGAPCTVGEDGAGPVASSTGRDGMVCHRYVNFSGTAAPITTAPQSSSPVAVSVTDSPVVAEAELMPDVPASDNTETPVPSFTPFTPYGKESEMPTEVPTEPTDQPTDQPTNQPTNVPTTQPTVQPTSNPTANPTRNPTTQPTTSKPTTSQPTTSQPTTSQPMTSQPTTSSDAVLYSHDLDDPVDGVFPVDYDPFEDDDESKSESPPNSISPPNIMSDNLQPKHSFVMFVTGDDWGQGEFSFDFWTDINPDDADPPYHEIDIFWTDDPVGGTLNFDTDLGNTGGLWDDHTIIVPEGSIAS</sequence>
<feature type="compositionally biased region" description="Low complexity" evidence="1">
    <location>
        <begin position="238"/>
        <end position="248"/>
    </location>
</feature>
<feature type="compositionally biased region" description="Acidic residues" evidence="1">
    <location>
        <begin position="76"/>
        <end position="92"/>
    </location>
</feature>
<evidence type="ECO:0000313" key="2">
    <source>
        <dbReference type="EMBL" id="EJK50250.1"/>
    </source>
</evidence>
<evidence type="ECO:0000313" key="3">
    <source>
        <dbReference type="Proteomes" id="UP000266841"/>
    </source>
</evidence>
<feature type="region of interest" description="Disordered" evidence="1">
    <location>
        <begin position="271"/>
        <end position="336"/>
    </location>
</feature>
<dbReference type="PANTHER" id="PTHR12460">
    <property type="entry name" value="CYCLIN-DEPENDENT KINASE INHIBITOR-RELATED PROTEIN"/>
    <property type="match status" value="1"/>
</dbReference>
<reference evidence="2 3" key="1">
    <citation type="journal article" date="2012" name="Genome Biol.">
        <title>Genome and low-iron response of an oceanic diatom adapted to chronic iron limitation.</title>
        <authorList>
            <person name="Lommer M."/>
            <person name="Specht M."/>
            <person name="Roy A.S."/>
            <person name="Kraemer L."/>
            <person name="Andreson R."/>
            <person name="Gutowska M.A."/>
            <person name="Wolf J."/>
            <person name="Bergner S.V."/>
            <person name="Schilhabel M.B."/>
            <person name="Klostermeier U.C."/>
            <person name="Beiko R.G."/>
            <person name="Rosenstiel P."/>
            <person name="Hippler M."/>
            <person name="Laroche J."/>
        </authorList>
    </citation>
    <scope>NUCLEOTIDE SEQUENCE [LARGE SCALE GENOMIC DNA]</scope>
    <source>
        <strain evidence="2 3">CCMP1005</strain>
    </source>
</reference>
<dbReference type="PANTHER" id="PTHR12460:SF0">
    <property type="entry name" value="CID DOMAIN-CONTAINING PROTEIN-RELATED"/>
    <property type="match status" value="1"/>
</dbReference>
<dbReference type="OrthoDB" id="6051552at2759"/>
<feature type="region of interest" description="Disordered" evidence="1">
    <location>
        <begin position="208"/>
        <end position="257"/>
    </location>
</feature>
<feature type="region of interest" description="Disordered" evidence="1">
    <location>
        <begin position="828"/>
        <end position="979"/>
    </location>
</feature>
<feature type="region of interest" description="Disordered" evidence="1">
    <location>
        <begin position="1"/>
        <end position="112"/>
    </location>
</feature>
<evidence type="ECO:0000256" key="1">
    <source>
        <dbReference type="SAM" id="MobiDB-lite"/>
    </source>
</evidence>
<dbReference type="GO" id="GO:0031124">
    <property type="term" value="P:mRNA 3'-end processing"/>
    <property type="evidence" value="ECO:0007669"/>
    <property type="project" value="TreeGrafter"/>
</dbReference>
<feature type="compositionally biased region" description="Polar residues" evidence="1">
    <location>
        <begin position="318"/>
        <end position="336"/>
    </location>
</feature>
<organism evidence="2 3">
    <name type="scientific">Thalassiosira oceanica</name>
    <name type="common">Marine diatom</name>
    <dbReference type="NCBI Taxonomy" id="159749"/>
    <lineage>
        <taxon>Eukaryota</taxon>
        <taxon>Sar</taxon>
        <taxon>Stramenopiles</taxon>
        <taxon>Ochrophyta</taxon>
        <taxon>Bacillariophyta</taxon>
        <taxon>Coscinodiscophyceae</taxon>
        <taxon>Thalassiosirophycidae</taxon>
        <taxon>Thalassiosirales</taxon>
        <taxon>Thalassiosiraceae</taxon>
        <taxon>Thalassiosira</taxon>
    </lineage>
</organism>
<feature type="compositionally biased region" description="Low complexity" evidence="1">
    <location>
        <begin position="663"/>
        <end position="679"/>
    </location>
</feature>
<name>K0RAN2_THAOC</name>
<feature type="compositionally biased region" description="Low complexity" evidence="1">
    <location>
        <begin position="964"/>
        <end position="977"/>
    </location>
</feature>
<dbReference type="GO" id="GO:0000993">
    <property type="term" value="F:RNA polymerase II complex binding"/>
    <property type="evidence" value="ECO:0007669"/>
    <property type="project" value="TreeGrafter"/>
</dbReference>
<comment type="caution">
    <text evidence="2">The sequence shown here is derived from an EMBL/GenBank/DDBJ whole genome shotgun (WGS) entry which is preliminary data.</text>
</comment>
<accession>K0RAN2</accession>
<dbReference type="Proteomes" id="UP000266841">
    <property type="component" value="Unassembled WGS sequence"/>
</dbReference>
<dbReference type="EMBL" id="AGNL01044085">
    <property type="protein sequence ID" value="EJK50250.1"/>
    <property type="molecule type" value="Genomic_DNA"/>
</dbReference>
<keyword evidence="3" id="KW-1185">Reference proteome</keyword>
<feature type="non-terminal residue" evidence="2">
    <location>
        <position position="1060"/>
    </location>
</feature>
<proteinExistence type="predicted"/>